<reference evidence="2" key="1">
    <citation type="journal article" date="2020" name="New Phytol.">
        <title>Comparative genomics reveals dynamic genome evolution in host specialist ectomycorrhizal fungi.</title>
        <authorList>
            <person name="Lofgren L.A."/>
            <person name="Nguyen N.H."/>
            <person name="Vilgalys R."/>
            <person name="Ruytinx J."/>
            <person name="Liao H.L."/>
            <person name="Branco S."/>
            <person name="Kuo A."/>
            <person name="LaButti K."/>
            <person name="Lipzen A."/>
            <person name="Andreopoulos W."/>
            <person name="Pangilinan J."/>
            <person name="Riley R."/>
            <person name="Hundley H."/>
            <person name="Na H."/>
            <person name="Barry K."/>
            <person name="Grigoriev I.V."/>
            <person name="Stajich J.E."/>
            <person name="Kennedy P.G."/>
        </authorList>
    </citation>
    <scope>NUCLEOTIDE SEQUENCE</scope>
    <source>
        <strain evidence="2">MN1</strain>
    </source>
</reference>
<accession>A0A9P7J4S7</accession>
<evidence type="ECO:0008006" key="4">
    <source>
        <dbReference type="Google" id="ProtNLM"/>
    </source>
</evidence>
<dbReference type="AlphaFoldDB" id="A0A9P7J4S7"/>
<organism evidence="2 3">
    <name type="scientific">Suillus subaureus</name>
    <dbReference type="NCBI Taxonomy" id="48587"/>
    <lineage>
        <taxon>Eukaryota</taxon>
        <taxon>Fungi</taxon>
        <taxon>Dikarya</taxon>
        <taxon>Basidiomycota</taxon>
        <taxon>Agaricomycotina</taxon>
        <taxon>Agaricomycetes</taxon>
        <taxon>Agaricomycetidae</taxon>
        <taxon>Boletales</taxon>
        <taxon>Suillineae</taxon>
        <taxon>Suillaceae</taxon>
        <taxon>Suillus</taxon>
    </lineage>
</organism>
<evidence type="ECO:0000256" key="1">
    <source>
        <dbReference type="SAM" id="MobiDB-lite"/>
    </source>
</evidence>
<dbReference type="GeneID" id="64638563"/>
<keyword evidence="3" id="KW-1185">Reference proteome</keyword>
<evidence type="ECO:0000313" key="2">
    <source>
        <dbReference type="EMBL" id="KAG1802517.1"/>
    </source>
</evidence>
<proteinExistence type="predicted"/>
<dbReference type="OrthoDB" id="2746456at2759"/>
<name>A0A9P7J4S7_9AGAM</name>
<dbReference type="EMBL" id="JABBWG010000077">
    <property type="protein sequence ID" value="KAG1802517.1"/>
    <property type="molecule type" value="Genomic_DNA"/>
</dbReference>
<dbReference type="Proteomes" id="UP000807769">
    <property type="component" value="Unassembled WGS sequence"/>
</dbReference>
<protein>
    <recommendedName>
        <fullName evidence="4">BTB domain-containing protein</fullName>
    </recommendedName>
</protein>
<evidence type="ECO:0000313" key="3">
    <source>
        <dbReference type="Proteomes" id="UP000807769"/>
    </source>
</evidence>
<dbReference type="RefSeq" id="XP_041186311.1">
    <property type="nucleotide sequence ID" value="XM_041344547.1"/>
</dbReference>
<gene>
    <name evidence="2" type="ORF">BJ212DRAFT_998384</name>
</gene>
<sequence length="401" mass="45643">MNMALQPGDEDVYEDVYEVQQKPRGMRPSIDRVPCPRRSGAALVPAASCDPVKSIGCKRQLTPEPEPRNQTAKRARAGNRAARKHERFWLADGNTIIELDGIRFRVHQSWLARHSEHLASILLETGHEGKPEDRIIEFKRSELRLILNPVDFEALLLLYENPGNYRNAIEPPILMSLIRATTLLGFDSDRVWLVKELEALWPSNLEELVANPEPHLNAPEVAVLARMCNIDGLLKPAFYDMARMPGFGLDKFEESEQIGRVDMLRLIRIREYLSDMWVRAAAHEDPAFVCQNLCDAPSSDGEGTSTPNQVDEKPALNSNTSASVASTCLLVTARREAWVRLVYDSGIFTLYRYDSLRGLAALINIEWTDDWCKDCQEKQKADWHVMQMSIWEKVGEYLRED</sequence>
<comment type="caution">
    <text evidence="2">The sequence shown here is derived from an EMBL/GenBank/DDBJ whole genome shotgun (WGS) entry which is preliminary data.</text>
</comment>
<feature type="region of interest" description="Disordered" evidence="1">
    <location>
        <begin position="58"/>
        <end position="78"/>
    </location>
</feature>